<dbReference type="EC" id="3.1.1.-" evidence="6"/>
<dbReference type="ExpressionAtlas" id="A0A0J8E2Z5">
    <property type="expression patterns" value="baseline and differential"/>
</dbReference>
<dbReference type="GO" id="GO:0071555">
    <property type="term" value="P:cell wall organization"/>
    <property type="evidence" value="ECO:0007669"/>
    <property type="project" value="UniProtKB-KW"/>
</dbReference>
<gene>
    <name evidence="8" type="ORF">BVRB_5g126790</name>
</gene>
<keyword evidence="6" id="KW-0378">Hydrolase</keyword>
<accession>A0A0J8E2Z5</accession>
<keyword evidence="7" id="KW-1133">Transmembrane helix</keyword>
<keyword evidence="4 6" id="KW-0134">Cell wall</keyword>
<comment type="similarity">
    <text evidence="3 6">Belongs to the pectinacetylesterase family.</text>
</comment>
<dbReference type="Proteomes" id="UP000035740">
    <property type="component" value="Unassembled WGS sequence"/>
</dbReference>
<sequence>MAILRQSALIWCRKFSKRDLLTASVGLTLILFSFSFLFSFSKNTVVFTLNNSNFVPLTLLFNAKDRGAFCLDGSLPGYHFDKGYGSGSSNWVLHIEGGGWCESVATCSLRKKTALGSSNHMEQEVQFSGILSSDPARNPDFFNWNKVKIRYCDGSSFAGHPESEFHNGSGLFFRGQLIWEALMDEFLSMGMSNARQALLSGCSAGGLATMIHCDDFRAKLPKAAIVKCLADASFFLDEEDVSGSRTMQLFYNNVVNLHGVAKSLPTDCVAKMDPSLCFFPRQIIGSVKTPLFLVNPAYDFWQIQHVLVPAASDLPGEWRRCRLNIQKCNSHQMDILQGFRNNLLKALSEFERSKGKGMFINSCFIHCQTWMETWHGPNSPRIYNKTIAETVGDWYSEKEDAKRVDCPFPCNPSCYNMDFMRS</sequence>
<evidence type="ECO:0000256" key="4">
    <source>
        <dbReference type="ARBA" id="ARBA00022512"/>
    </source>
</evidence>
<keyword evidence="9" id="KW-1185">Reference proteome</keyword>
<evidence type="ECO:0000256" key="1">
    <source>
        <dbReference type="ARBA" id="ARBA00003534"/>
    </source>
</evidence>
<proteinExistence type="inferred from homology"/>
<evidence type="ECO:0000313" key="8">
    <source>
        <dbReference type="EMBL" id="KMS97465.1"/>
    </source>
</evidence>
<keyword evidence="6" id="KW-0964">Secreted</keyword>
<protein>
    <recommendedName>
        <fullName evidence="6">Pectin acetylesterase</fullName>
        <ecNumber evidence="6">3.1.1.-</ecNumber>
    </recommendedName>
</protein>
<dbReference type="AlphaFoldDB" id="A0A0J8E2Z5"/>
<dbReference type="Pfam" id="PF03283">
    <property type="entry name" value="PAE"/>
    <property type="match status" value="1"/>
</dbReference>
<evidence type="ECO:0000256" key="6">
    <source>
        <dbReference type="RuleBase" id="RU363114"/>
    </source>
</evidence>
<evidence type="ECO:0000313" key="9">
    <source>
        <dbReference type="Proteomes" id="UP000035740"/>
    </source>
</evidence>
<evidence type="ECO:0000256" key="7">
    <source>
        <dbReference type="SAM" id="Phobius"/>
    </source>
</evidence>
<keyword evidence="5 6" id="KW-0961">Cell wall biogenesis/degradation</keyword>
<dbReference type="OMA" id="HCQTEME"/>
<reference evidence="8 9" key="1">
    <citation type="journal article" date="2014" name="Nature">
        <title>The genome of the recently domesticated crop plant sugar beet (Beta vulgaris).</title>
        <authorList>
            <person name="Dohm J.C."/>
            <person name="Minoche A.E."/>
            <person name="Holtgrawe D."/>
            <person name="Capella-Gutierrez S."/>
            <person name="Zakrzewski F."/>
            <person name="Tafer H."/>
            <person name="Rupp O."/>
            <person name="Sorensen T.R."/>
            <person name="Stracke R."/>
            <person name="Reinhardt R."/>
            <person name="Goesmann A."/>
            <person name="Kraft T."/>
            <person name="Schulz B."/>
            <person name="Stadler P.F."/>
            <person name="Schmidt T."/>
            <person name="Gabaldon T."/>
            <person name="Lehrach H."/>
            <person name="Weisshaar B."/>
            <person name="Himmelbauer H."/>
        </authorList>
    </citation>
    <scope>NUCLEOTIDE SEQUENCE [LARGE SCALE GENOMIC DNA]</scope>
    <source>
        <tissue evidence="8">Taproot</tissue>
    </source>
</reference>
<evidence type="ECO:0000256" key="2">
    <source>
        <dbReference type="ARBA" id="ARBA00004191"/>
    </source>
</evidence>
<dbReference type="KEGG" id="bvg:104908328"/>
<dbReference type="eggNOG" id="KOG4287">
    <property type="taxonomic scope" value="Eukaryota"/>
</dbReference>
<comment type="subcellular location">
    <subcellularLocation>
        <location evidence="2 6">Secreted</location>
        <location evidence="2 6">Cell wall</location>
    </subcellularLocation>
</comment>
<dbReference type="OrthoDB" id="2015280at2759"/>
<dbReference type="GO" id="GO:0016787">
    <property type="term" value="F:hydrolase activity"/>
    <property type="evidence" value="ECO:0007669"/>
    <property type="project" value="UniProtKB-KW"/>
</dbReference>
<dbReference type="PANTHER" id="PTHR21562:SF83">
    <property type="entry name" value="PECTIN ACETYLESTERASE 4"/>
    <property type="match status" value="1"/>
</dbReference>
<evidence type="ECO:0000256" key="3">
    <source>
        <dbReference type="ARBA" id="ARBA00005784"/>
    </source>
</evidence>
<dbReference type="EMBL" id="KQ090315">
    <property type="protein sequence ID" value="KMS97465.1"/>
    <property type="molecule type" value="Genomic_DNA"/>
</dbReference>
<comment type="function">
    <text evidence="1 6">Hydrolyzes acetyl esters in homogalacturonan regions of pectin. In type I primary cell wall, galacturonic acid residues of pectin can be acetylated at the O-2 and O-3 positions. Decreasing the degree of acetylation of pectin gels in vitro alters their physical properties.</text>
</comment>
<dbReference type="PANTHER" id="PTHR21562">
    <property type="entry name" value="NOTUM-RELATED"/>
    <property type="match status" value="1"/>
</dbReference>
<evidence type="ECO:0000256" key="5">
    <source>
        <dbReference type="ARBA" id="ARBA00023316"/>
    </source>
</evidence>
<name>A0A0J8E2Z5_BETVV</name>
<keyword evidence="7" id="KW-0812">Transmembrane</keyword>
<keyword evidence="7" id="KW-0472">Membrane</keyword>
<organism evidence="8 9">
    <name type="scientific">Beta vulgaris subsp. vulgaris</name>
    <name type="common">Beet</name>
    <dbReference type="NCBI Taxonomy" id="3555"/>
    <lineage>
        <taxon>Eukaryota</taxon>
        <taxon>Viridiplantae</taxon>
        <taxon>Streptophyta</taxon>
        <taxon>Embryophyta</taxon>
        <taxon>Tracheophyta</taxon>
        <taxon>Spermatophyta</taxon>
        <taxon>Magnoliopsida</taxon>
        <taxon>eudicotyledons</taxon>
        <taxon>Gunneridae</taxon>
        <taxon>Pentapetalae</taxon>
        <taxon>Caryophyllales</taxon>
        <taxon>Chenopodiaceae</taxon>
        <taxon>Betoideae</taxon>
        <taxon>Beta</taxon>
    </lineage>
</organism>
<dbReference type="InterPro" id="IPR004963">
    <property type="entry name" value="PAE/NOTUM"/>
</dbReference>
<dbReference type="Gramene" id="KMS97465">
    <property type="protein sequence ID" value="KMS97465"/>
    <property type="gene ID" value="BVRB_5g126790"/>
</dbReference>
<feature type="transmembrane region" description="Helical" evidence="7">
    <location>
        <begin position="20"/>
        <end position="40"/>
    </location>
</feature>